<accession>X1VGP7</accession>
<dbReference type="EMBL" id="BARW01033822">
    <property type="protein sequence ID" value="GAJ13856.1"/>
    <property type="molecule type" value="Genomic_DNA"/>
</dbReference>
<feature type="non-terminal residue" evidence="1">
    <location>
        <position position="1"/>
    </location>
</feature>
<proteinExistence type="predicted"/>
<reference evidence="1" key="1">
    <citation type="journal article" date="2014" name="Front. Microbiol.">
        <title>High frequency of phylogenetically diverse reductive dehalogenase-homologous genes in deep subseafloor sedimentary metagenomes.</title>
        <authorList>
            <person name="Kawai M."/>
            <person name="Futagami T."/>
            <person name="Toyoda A."/>
            <person name="Takaki Y."/>
            <person name="Nishi S."/>
            <person name="Hori S."/>
            <person name="Arai W."/>
            <person name="Tsubouchi T."/>
            <person name="Morono Y."/>
            <person name="Uchiyama I."/>
            <person name="Ito T."/>
            <person name="Fujiyama A."/>
            <person name="Inagaki F."/>
            <person name="Takami H."/>
        </authorList>
    </citation>
    <scope>NUCLEOTIDE SEQUENCE</scope>
    <source>
        <strain evidence="1">Expedition CK06-06</strain>
    </source>
</reference>
<organism evidence="1">
    <name type="scientific">marine sediment metagenome</name>
    <dbReference type="NCBI Taxonomy" id="412755"/>
    <lineage>
        <taxon>unclassified sequences</taxon>
        <taxon>metagenomes</taxon>
        <taxon>ecological metagenomes</taxon>
    </lineage>
</organism>
<comment type="caution">
    <text evidence="1">The sequence shown here is derived from an EMBL/GenBank/DDBJ whole genome shotgun (WGS) entry which is preliminary data.</text>
</comment>
<evidence type="ECO:0000313" key="1">
    <source>
        <dbReference type="EMBL" id="GAJ13856.1"/>
    </source>
</evidence>
<name>X1VGP7_9ZZZZ</name>
<sequence>VTFAKPLGILLSGNAFGNPISDQVYVMLERRIGKAGVKNEGLSIQSTNQIKRLPS</sequence>
<protein>
    <submittedName>
        <fullName evidence="1">Uncharacterized protein</fullName>
    </submittedName>
</protein>
<gene>
    <name evidence="1" type="ORF">S12H4_53179</name>
</gene>
<dbReference type="AlphaFoldDB" id="X1VGP7"/>